<evidence type="ECO:0000313" key="1">
    <source>
        <dbReference type="EMBL" id="PVA11541.1"/>
    </source>
</evidence>
<dbReference type="AlphaFoldDB" id="A0A2T7GAV2"/>
<organism evidence="1 2">
    <name type="scientific">Pelagivirga sediminicola</name>
    <dbReference type="NCBI Taxonomy" id="2170575"/>
    <lineage>
        <taxon>Bacteria</taxon>
        <taxon>Pseudomonadati</taxon>
        <taxon>Pseudomonadota</taxon>
        <taxon>Alphaproteobacteria</taxon>
        <taxon>Rhodobacterales</taxon>
        <taxon>Paracoccaceae</taxon>
        <taxon>Pelagivirga</taxon>
    </lineage>
</organism>
<name>A0A2T7GAV2_9RHOB</name>
<evidence type="ECO:0008006" key="3">
    <source>
        <dbReference type="Google" id="ProtNLM"/>
    </source>
</evidence>
<keyword evidence="2" id="KW-1185">Reference proteome</keyword>
<protein>
    <recommendedName>
        <fullName evidence="3">DUF4157 domain-containing protein</fullName>
    </recommendedName>
</protein>
<dbReference type="Proteomes" id="UP000244446">
    <property type="component" value="Unassembled WGS sequence"/>
</dbReference>
<sequence length="251" mass="27657">MPLGLCAGTRKDAPGFAKGRASRVTGIDGVKGRAGFAALAIICALALSSCARPLTPNERAFAADVLGPGLDVEKVRIARGFTPLPPAPPEPDTSDLYPVIAENQISGLCDRTSPEPRSGPPPGWALWSRVHMSREFYRADLAPDWPRSTRFPQALVLAHELVHVWQWQHRRVTGYRPARAAFESLINMDPYFYVPGPDASFLRFGFEQQAALLEDYVCYALYDPAAPRRAELRRLLAPYFPVDRLDAATAQ</sequence>
<accession>A0A2T7GAV2</accession>
<reference evidence="1 2" key="1">
    <citation type="submission" date="2018-04" db="EMBL/GenBank/DDBJ databases">
        <title>Pelagivirga bohaiensis gen. nov., sp. nov., a bacterium isolated from the Bohai Sea.</title>
        <authorList>
            <person name="Ji X."/>
        </authorList>
    </citation>
    <scope>NUCLEOTIDE SEQUENCE [LARGE SCALE GENOMIC DNA]</scope>
    <source>
        <strain evidence="1 2">BH-SD19</strain>
    </source>
</reference>
<comment type="caution">
    <text evidence="1">The sequence shown here is derived from an EMBL/GenBank/DDBJ whole genome shotgun (WGS) entry which is preliminary data.</text>
</comment>
<evidence type="ECO:0000313" key="2">
    <source>
        <dbReference type="Proteomes" id="UP000244446"/>
    </source>
</evidence>
<proteinExistence type="predicted"/>
<gene>
    <name evidence="1" type="ORF">DC366_00790</name>
</gene>
<dbReference type="EMBL" id="QCYH01000001">
    <property type="protein sequence ID" value="PVA11541.1"/>
    <property type="molecule type" value="Genomic_DNA"/>
</dbReference>